<dbReference type="AlphaFoldDB" id="A0A645HKB4"/>
<evidence type="ECO:0000313" key="1">
    <source>
        <dbReference type="EMBL" id="MPN39455.1"/>
    </source>
</evidence>
<proteinExistence type="predicted"/>
<accession>A0A645HKB4</accession>
<sequence>MAGAENIGYTKPGYASRYNALMIAERMNILGFGVGAASKLLVQKQENLDIRRIANPKDLFVYLERGSKENAEKKYATLRRILRGESDDH</sequence>
<organism evidence="1">
    <name type="scientific">bioreactor metagenome</name>
    <dbReference type="NCBI Taxonomy" id="1076179"/>
    <lineage>
        <taxon>unclassified sequences</taxon>
        <taxon>metagenomes</taxon>
        <taxon>ecological metagenomes</taxon>
    </lineage>
</organism>
<dbReference type="EMBL" id="VSSQ01095287">
    <property type="protein sequence ID" value="MPN39455.1"/>
    <property type="molecule type" value="Genomic_DNA"/>
</dbReference>
<protein>
    <submittedName>
        <fullName evidence="1">Uncharacterized protein</fullName>
    </submittedName>
</protein>
<gene>
    <name evidence="1" type="ORF">SDC9_186983</name>
</gene>
<comment type="caution">
    <text evidence="1">The sequence shown here is derived from an EMBL/GenBank/DDBJ whole genome shotgun (WGS) entry which is preliminary data.</text>
</comment>
<name>A0A645HKB4_9ZZZZ</name>
<reference evidence="1" key="1">
    <citation type="submission" date="2019-08" db="EMBL/GenBank/DDBJ databases">
        <authorList>
            <person name="Kucharzyk K."/>
            <person name="Murdoch R.W."/>
            <person name="Higgins S."/>
            <person name="Loffler F."/>
        </authorList>
    </citation>
    <scope>NUCLEOTIDE SEQUENCE</scope>
</reference>